<evidence type="ECO:0000313" key="1">
    <source>
        <dbReference type="EMBL" id="AFZ35543.1"/>
    </source>
</evidence>
<proteinExistence type="predicted"/>
<dbReference type="EMBL" id="CP003653">
    <property type="protein sequence ID" value="AFZ35543.1"/>
    <property type="molecule type" value="Genomic_DNA"/>
</dbReference>
<evidence type="ECO:0000313" key="2">
    <source>
        <dbReference type="Proteomes" id="UP000010473"/>
    </source>
</evidence>
<dbReference type="HOGENOM" id="CLU_178404_0_0_3"/>
<sequence length="93" mass="10846">MKGQMCWLLNRDNNTKIILHLREYAYQSWRPYTSYSQYSVPDYPVPGGSKGWATYQKLREAGWTLVKGDRAYQEETPRAYSISEFAANSVNKN</sequence>
<gene>
    <name evidence="1" type="ordered locus">Sta7437_1991</name>
</gene>
<accession>K9XSM4</accession>
<name>K9XSM4_STAC7</name>
<dbReference type="Proteomes" id="UP000010473">
    <property type="component" value="Chromosome"/>
</dbReference>
<reference evidence="2" key="1">
    <citation type="journal article" date="2013" name="Proc. Natl. Acad. Sci. U.S.A.">
        <title>Improving the coverage of the cyanobacterial phylum using diversity-driven genome sequencing.</title>
        <authorList>
            <person name="Shih P.M."/>
            <person name="Wu D."/>
            <person name="Latifi A."/>
            <person name="Axen S.D."/>
            <person name="Fewer D.P."/>
            <person name="Talla E."/>
            <person name="Calteau A."/>
            <person name="Cai F."/>
            <person name="Tandeau de Marsac N."/>
            <person name="Rippka R."/>
            <person name="Herdman M."/>
            <person name="Sivonen K."/>
            <person name="Coursin T."/>
            <person name="Laurent T."/>
            <person name="Goodwin L."/>
            <person name="Nolan M."/>
            <person name="Davenport K.W."/>
            <person name="Han C.S."/>
            <person name="Rubin E.M."/>
            <person name="Eisen J.A."/>
            <person name="Woyke T."/>
            <person name="Gugger M."/>
            <person name="Kerfeld C.A."/>
        </authorList>
    </citation>
    <scope>NUCLEOTIDE SEQUENCE [LARGE SCALE GENOMIC DNA]</scope>
    <source>
        <strain evidence="2">ATCC 29371 / PCC 7437</strain>
    </source>
</reference>
<dbReference type="PATRIC" id="fig|111780.3.peg.2081"/>
<dbReference type="AlphaFoldDB" id="K9XSM4"/>
<dbReference type="RefSeq" id="WP_015193214.1">
    <property type="nucleotide sequence ID" value="NC_019748.1"/>
</dbReference>
<organism evidence="1 2">
    <name type="scientific">Stanieria cyanosphaera (strain ATCC 29371 / PCC 7437)</name>
    <dbReference type="NCBI Taxonomy" id="111780"/>
    <lineage>
        <taxon>Bacteria</taxon>
        <taxon>Bacillati</taxon>
        <taxon>Cyanobacteriota</taxon>
        <taxon>Cyanophyceae</taxon>
        <taxon>Pleurocapsales</taxon>
        <taxon>Dermocarpellaceae</taxon>
        <taxon>Stanieria</taxon>
    </lineage>
</organism>
<dbReference type="eggNOG" id="ENOG50330HJ">
    <property type="taxonomic scope" value="Bacteria"/>
</dbReference>
<protein>
    <submittedName>
        <fullName evidence="1">Uncharacterized protein</fullName>
    </submittedName>
</protein>
<keyword evidence="2" id="KW-1185">Reference proteome</keyword>
<dbReference type="KEGG" id="scs:Sta7437_1991"/>